<evidence type="ECO:0000256" key="4">
    <source>
        <dbReference type="ARBA" id="ARBA00023143"/>
    </source>
</evidence>
<dbReference type="PANTHER" id="PTHR30435:SF2">
    <property type="entry name" value="FLAGELLAR BASAL-BODY ROD PROTEIN FLGC"/>
    <property type="match status" value="1"/>
</dbReference>
<gene>
    <name evidence="9" type="primary">flgC</name>
    <name evidence="9" type="ORF">PQJ61_17535</name>
</gene>
<dbReference type="GO" id="GO:0030694">
    <property type="term" value="C:bacterial-type flagellum basal body, rod"/>
    <property type="evidence" value="ECO:0007669"/>
    <property type="project" value="UniProtKB-UniRule"/>
</dbReference>
<dbReference type="InterPro" id="IPR006299">
    <property type="entry name" value="FlgC"/>
</dbReference>
<dbReference type="PROSITE" id="PS00588">
    <property type="entry name" value="FLAGELLA_BB_ROD"/>
    <property type="match status" value="1"/>
</dbReference>
<protein>
    <recommendedName>
        <fullName evidence="3 6">Flagellar basal-body rod protein FlgC</fullName>
    </recommendedName>
</protein>
<keyword evidence="9" id="KW-0969">Cilium</keyword>
<organism evidence="9 10">
    <name type="scientific">Candidatus Thalassospirochaeta sargassi</name>
    <dbReference type="NCBI Taxonomy" id="3119039"/>
    <lineage>
        <taxon>Bacteria</taxon>
        <taxon>Pseudomonadati</taxon>
        <taxon>Spirochaetota</taxon>
        <taxon>Spirochaetia</taxon>
        <taxon>Spirochaetales</taxon>
        <taxon>Spirochaetaceae</taxon>
        <taxon>Candidatus Thalassospirochaeta</taxon>
    </lineage>
</organism>
<evidence type="ECO:0000313" key="9">
    <source>
        <dbReference type="EMBL" id="MDC7228568.1"/>
    </source>
</evidence>
<dbReference type="AlphaFoldDB" id="A0AAJ1IFV5"/>
<evidence type="ECO:0000256" key="3">
    <source>
        <dbReference type="ARBA" id="ARBA00017941"/>
    </source>
</evidence>
<evidence type="ECO:0000259" key="8">
    <source>
        <dbReference type="Pfam" id="PF06429"/>
    </source>
</evidence>
<keyword evidence="9" id="KW-0282">Flagellum</keyword>
<comment type="caution">
    <text evidence="9">The sequence shown here is derived from an EMBL/GenBank/DDBJ whole genome shotgun (WGS) entry which is preliminary data.</text>
</comment>
<dbReference type="Proteomes" id="UP001221217">
    <property type="component" value="Unassembled WGS sequence"/>
</dbReference>
<evidence type="ECO:0000256" key="5">
    <source>
        <dbReference type="ARBA" id="ARBA00025933"/>
    </source>
</evidence>
<evidence type="ECO:0000256" key="6">
    <source>
        <dbReference type="RuleBase" id="RU362062"/>
    </source>
</evidence>
<keyword evidence="9" id="KW-0966">Cell projection</keyword>
<evidence type="ECO:0000256" key="2">
    <source>
        <dbReference type="ARBA" id="ARBA00009677"/>
    </source>
</evidence>
<comment type="similarity">
    <text evidence="2">Belongs to the flagella basal body rod proteins family.</text>
</comment>
<comment type="subcellular location">
    <subcellularLocation>
        <location evidence="1 6">Bacterial flagellum basal body</location>
    </subcellularLocation>
</comment>
<feature type="domain" description="Flagellar basal body rod protein N-terminal" evidence="7">
    <location>
        <begin position="7"/>
        <end position="34"/>
    </location>
</feature>
<reference evidence="9 10" key="1">
    <citation type="submission" date="2022-12" db="EMBL/GenBank/DDBJ databases">
        <title>Metagenome assembled genome from gulf of manar.</title>
        <authorList>
            <person name="Kohli P."/>
            <person name="Pk S."/>
            <person name="Venkata Ramana C."/>
            <person name="Sasikala C."/>
        </authorList>
    </citation>
    <scope>NUCLEOTIDE SEQUENCE [LARGE SCALE GENOMIC DNA]</scope>
    <source>
        <strain evidence="9">JB008</strain>
    </source>
</reference>
<proteinExistence type="inferred from homology"/>
<dbReference type="InterPro" id="IPR001444">
    <property type="entry name" value="Flag_bb_rod_N"/>
</dbReference>
<sequence>MGLFTSINTAASGMSAQRLRLDVISDNIANAETTRTTEGGAFRRSRVILKPEVSQPYWRSPFLPEKLQNQVGKGVEVSEIEKDMDSEMRLVYDPTHPDAMKTGPKAGYVEMPNVNIVDEMVDMISASRSYEANVSVVEGSKAMFLKALEIGRG</sequence>
<accession>A0AAJ1IFV5</accession>
<evidence type="ECO:0000313" key="10">
    <source>
        <dbReference type="Proteomes" id="UP001221217"/>
    </source>
</evidence>
<comment type="subunit">
    <text evidence="5 6">The basal body constitutes a major portion of the flagellar organelle and consists of four rings (L,P,S, and M) mounted on a central rod. The rod consists of about 26 subunits of FlgG in the distal portion, and FlgB, FlgC and FlgF are thought to build up the proximal portion of the rod with about 6 subunits each.</text>
</comment>
<dbReference type="Pfam" id="PF00460">
    <property type="entry name" value="Flg_bb_rod"/>
    <property type="match status" value="1"/>
</dbReference>
<feature type="domain" description="Flagellar basal-body/hook protein C-terminal" evidence="8">
    <location>
        <begin position="106"/>
        <end position="149"/>
    </location>
</feature>
<dbReference type="InterPro" id="IPR019776">
    <property type="entry name" value="Flagellar_basal_body_rod_CS"/>
</dbReference>
<dbReference type="Pfam" id="PF06429">
    <property type="entry name" value="Flg_bbr_C"/>
    <property type="match status" value="1"/>
</dbReference>
<dbReference type="InterPro" id="IPR010930">
    <property type="entry name" value="Flg_bb/hook_C_dom"/>
</dbReference>
<evidence type="ECO:0000256" key="1">
    <source>
        <dbReference type="ARBA" id="ARBA00004117"/>
    </source>
</evidence>
<dbReference type="EMBL" id="JAQQAL010000051">
    <property type="protein sequence ID" value="MDC7228568.1"/>
    <property type="molecule type" value="Genomic_DNA"/>
</dbReference>
<dbReference type="PANTHER" id="PTHR30435">
    <property type="entry name" value="FLAGELLAR PROTEIN"/>
    <property type="match status" value="1"/>
</dbReference>
<keyword evidence="4 6" id="KW-0975">Bacterial flagellum</keyword>
<name>A0AAJ1IFV5_9SPIO</name>
<dbReference type="NCBIfam" id="TIGR01395">
    <property type="entry name" value="FlgC"/>
    <property type="match status" value="1"/>
</dbReference>
<evidence type="ECO:0000259" key="7">
    <source>
        <dbReference type="Pfam" id="PF00460"/>
    </source>
</evidence>
<dbReference type="GO" id="GO:0071978">
    <property type="term" value="P:bacterial-type flagellum-dependent swarming motility"/>
    <property type="evidence" value="ECO:0007669"/>
    <property type="project" value="TreeGrafter"/>
</dbReference>